<protein>
    <submittedName>
        <fullName evidence="2">Uncharacterized protein</fullName>
    </submittedName>
</protein>
<dbReference type="Proteomes" id="UP000799324">
    <property type="component" value="Unassembled WGS sequence"/>
</dbReference>
<feature type="region of interest" description="Disordered" evidence="1">
    <location>
        <begin position="1"/>
        <end position="58"/>
    </location>
</feature>
<dbReference type="AlphaFoldDB" id="A0A6A6SVB6"/>
<evidence type="ECO:0000313" key="3">
    <source>
        <dbReference type="Proteomes" id="UP000799324"/>
    </source>
</evidence>
<reference evidence="2" key="1">
    <citation type="journal article" date="2020" name="Stud. Mycol.">
        <title>101 Dothideomycetes genomes: a test case for predicting lifestyles and emergence of pathogens.</title>
        <authorList>
            <person name="Haridas S."/>
            <person name="Albert R."/>
            <person name="Binder M."/>
            <person name="Bloem J."/>
            <person name="Labutti K."/>
            <person name="Salamov A."/>
            <person name="Andreopoulos B."/>
            <person name="Baker S."/>
            <person name="Barry K."/>
            <person name="Bills G."/>
            <person name="Bluhm B."/>
            <person name="Cannon C."/>
            <person name="Castanera R."/>
            <person name="Culley D."/>
            <person name="Daum C."/>
            <person name="Ezra D."/>
            <person name="Gonzalez J."/>
            <person name="Henrissat B."/>
            <person name="Kuo A."/>
            <person name="Liang C."/>
            <person name="Lipzen A."/>
            <person name="Lutzoni F."/>
            <person name="Magnuson J."/>
            <person name="Mondo S."/>
            <person name="Nolan M."/>
            <person name="Ohm R."/>
            <person name="Pangilinan J."/>
            <person name="Park H.-J."/>
            <person name="Ramirez L."/>
            <person name="Alfaro M."/>
            <person name="Sun H."/>
            <person name="Tritt A."/>
            <person name="Yoshinaga Y."/>
            <person name="Zwiers L.-H."/>
            <person name="Turgeon B."/>
            <person name="Goodwin S."/>
            <person name="Spatafora J."/>
            <person name="Crous P."/>
            <person name="Grigoriev I."/>
        </authorList>
    </citation>
    <scope>NUCLEOTIDE SEQUENCE</scope>
    <source>
        <strain evidence="2">CBS 122681</strain>
    </source>
</reference>
<organism evidence="2 3">
    <name type="scientific">Lophiostoma macrostomum CBS 122681</name>
    <dbReference type="NCBI Taxonomy" id="1314788"/>
    <lineage>
        <taxon>Eukaryota</taxon>
        <taxon>Fungi</taxon>
        <taxon>Dikarya</taxon>
        <taxon>Ascomycota</taxon>
        <taxon>Pezizomycotina</taxon>
        <taxon>Dothideomycetes</taxon>
        <taxon>Pleosporomycetidae</taxon>
        <taxon>Pleosporales</taxon>
        <taxon>Lophiostomataceae</taxon>
        <taxon>Lophiostoma</taxon>
    </lineage>
</organism>
<proteinExistence type="predicted"/>
<sequence length="228" mass="25103">MSLVMRAVTGLGEQATRAGQLRTPAGQKPPGLPSRRHSPQRVGTSPVLHKQSASRGHVQERLRRRYRAVCLGISAVSQTRVVPRPDALAGARGVQVQPTRPLTCVLALLPYCVRRWHRYGTFKGFTAKFAVGLRSQGHHLPADSRRGAICGRCGPRSHPRDCVHASRIVRVDYILHTINNCSEVAYKTPPTCHVCAGLFHCVLLREGRVFLVQSHKIATTTKQSCASR</sequence>
<evidence type="ECO:0000256" key="1">
    <source>
        <dbReference type="SAM" id="MobiDB-lite"/>
    </source>
</evidence>
<keyword evidence="3" id="KW-1185">Reference proteome</keyword>
<accession>A0A6A6SVB6</accession>
<gene>
    <name evidence="2" type="ORF">K491DRAFT_128464</name>
</gene>
<evidence type="ECO:0000313" key="2">
    <source>
        <dbReference type="EMBL" id="KAF2650543.1"/>
    </source>
</evidence>
<dbReference type="EMBL" id="MU004451">
    <property type="protein sequence ID" value="KAF2650543.1"/>
    <property type="molecule type" value="Genomic_DNA"/>
</dbReference>
<name>A0A6A6SVB6_9PLEO</name>